<comment type="cofactor">
    <cofactor evidence="5">
        <name>Mg(2+)</name>
        <dbReference type="ChEBI" id="CHEBI:18420"/>
    </cofactor>
</comment>
<dbReference type="Proteomes" id="UP000178176">
    <property type="component" value="Unassembled WGS sequence"/>
</dbReference>
<dbReference type="EC" id="2.7.7.8" evidence="5"/>
<gene>
    <name evidence="5" type="primary">pnp</name>
    <name evidence="8" type="ORF">A2876_00480</name>
</gene>
<comment type="caution">
    <text evidence="8">The sequence shown here is derived from an EMBL/GenBank/DDBJ whole genome shotgun (WGS) entry which is preliminary data.</text>
</comment>
<evidence type="ECO:0000256" key="4">
    <source>
        <dbReference type="ARBA" id="ARBA00022884"/>
    </source>
</evidence>
<dbReference type="InterPro" id="IPR036612">
    <property type="entry name" value="KH_dom_type_1_sf"/>
</dbReference>
<comment type="catalytic activity">
    <reaction evidence="5">
        <text>RNA(n+1) + phosphate = RNA(n) + a ribonucleoside 5'-diphosphate</text>
        <dbReference type="Rhea" id="RHEA:22096"/>
        <dbReference type="Rhea" id="RHEA-COMP:14527"/>
        <dbReference type="Rhea" id="RHEA-COMP:17342"/>
        <dbReference type="ChEBI" id="CHEBI:43474"/>
        <dbReference type="ChEBI" id="CHEBI:57930"/>
        <dbReference type="ChEBI" id="CHEBI:140395"/>
        <dbReference type="EC" id="2.7.7.8"/>
    </reaction>
</comment>
<dbReference type="Gene3D" id="3.30.1370.10">
    <property type="entry name" value="K Homology domain, type 1"/>
    <property type="match status" value="1"/>
</dbReference>
<dbReference type="InterPro" id="IPR012340">
    <property type="entry name" value="NA-bd_OB-fold"/>
</dbReference>
<keyword evidence="2 5" id="KW-0808">Transferase</keyword>
<dbReference type="GO" id="GO:0005829">
    <property type="term" value="C:cytosol"/>
    <property type="evidence" value="ECO:0007669"/>
    <property type="project" value="TreeGrafter"/>
</dbReference>
<dbReference type="GO" id="GO:0000287">
    <property type="term" value="F:magnesium ion binding"/>
    <property type="evidence" value="ECO:0007669"/>
    <property type="project" value="UniProtKB-UniRule"/>
</dbReference>
<dbReference type="PROSITE" id="PS50126">
    <property type="entry name" value="S1"/>
    <property type="match status" value="1"/>
</dbReference>
<dbReference type="Gene3D" id="2.40.50.140">
    <property type="entry name" value="Nucleic acid-binding proteins"/>
    <property type="match status" value="1"/>
</dbReference>
<dbReference type="GO" id="GO:0006402">
    <property type="term" value="P:mRNA catabolic process"/>
    <property type="evidence" value="ECO:0007669"/>
    <property type="project" value="UniProtKB-UniRule"/>
</dbReference>
<reference evidence="8 9" key="1">
    <citation type="journal article" date="2016" name="Nat. Commun.">
        <title>Thousands of microbial genomes shed light on interconnected biogeochemical processes in an aquifer system.</title>
        <authorList>
            <person name="Anantharaman K."/>
            <person name="Brown C.T."/>
            <person name="Hug L.A."/>
            <person name="Sharon I."/>
            <person name="Castelle C.J."/>
            <person name="Probst A.J."/>
            <person name="Thomas B.C."/>
            <person name="Singh A."/>
            <person name="Wilkins M.J."/>
            <person name="Karaoz U."/>
            <person name="Brodie E.L."/>
            <person name="Williams K.H."/>
            <person name="Hubbard S.S."/>
            <person name="Banfield J.F."/>
        </authorList>
    </citation>
    <scope>NUCLEOTIDE SEQUENCE [LARGE SCALE GENOMIC DNA]</scope>
</reference>
<keyword evidence="4 5" id="KW-0694">RNA-binding</keyword>
<dbReference type="InterPro" id="IPR012162">
    <property type="entry name" value="PNPase"/>
</dbReference>
<organism evidence="8 9">
    <name type="scientific">Candidatus Amesbacteria bacterium RIFCSPHIGHO2_01_FULL_48_32b</name>
    <dbReference type="NCBI Taxonomy" id="1797253"/>
    <lineage>
        <taxon>Bacteria</taxon>
        <taxon>Candidatus Amesiibacteriota</taxon>
    </lineage>
</organism>
<comment type="function">
    <text evidence="5">Involved in mRNA degradation. Catalyzes the phosphorolysis of single-stranded polyribonucleotides processively in the 3'- to 5'-direction.</text>
</comment>
<dbReference type="SUPFAM" id="SSF55666">
    <property type="entry name" value="Ribonuclease PH domain 2-like"/>
    <property type="match status" value="2"/>
</dbReference>
<dbReference type="Pfam" id="PF01138">
    <property type="entry name" value="RNase_PH"/>
    <property type="match status" value="2"/>
</dbReference>
<dbReference type="HAMAP" id="MF_01595">
    <property type="entry name" value="PNPase"/>
    <property type="match status" value="1"/>
</dbReference>
<keyword evidence="5" id="KW-0963">Cytoplasm</keyword>
<evidence type="ECO:0000259" key="7">
    <source>
        <dbReference type="PROSITE" id="PS50126"/>
    </source>
</evidence>
<dbReference type="FunFam" id="3.30.230.70:FF:000001">
    <property type="entry name" value="Polyribonucleotide nucleotidyltransferase"/>
    <property type="match status" value="1"/>
</dbReference>
<protein>
    <recommendedName>
        <fullName evidence="5">Polyribonucleotide nucleotidyltransferase</fullName>
        <ecNumber evidence="5">2.7.7.8</ecNumber>
    </recommendedName>
    <alternativeName>
        <fullName evidence="5">Polynucleotide phosphorylase</fullName>
        <shortName evidence="5">PNPase</shortName>
    </alternativeName>
</protein>
<dbReference type="PANTHER" id="PTHR11252:SF0">
    <property type="entry name" value="POLYRIBONUCLEOTIDE NUCLEOTIDYLTRANSFERASE 1, MITOCHONDRIAL"/>
    <property type="match status" value="1"/>
</dbReference>
<dbReference type="InterPro" id="IPR004088">
    <property type="entry name" value="KH_dom_type_1"/>
</dbReference>
<feature type="binding site" evidence="5">
    <location>
        <position position="485"/>
    </location>
    <ligand>
        <name>Mg(2+)</name>
        <dbReference type="ChEBI" id="CHEBI:18420"/>
    </ligand>
</feature>
<dbReference type="InterPro" id="IPR036345">
    <property type="entry name" value="ExoRNase_PH_dom2_sf"/>
</dbReference>
<keyword evidence="5" id="KW-0460">Magnesium</keyword>
<dbReference type="GO" id="GO:0003729">
    <property type="term" value="F:mRNA binding"/>
    <property type="evidence" value="ECO:0007669"/>
    <property type="project" value="UniProtKB-ARBA"/>
</dbReference>
<dbReference type="SMART" id="SM00316">
    <property type="entry name" value="S1"/>
    <property type="match status" value="1"/>
</dbReference>
<dbReference type="InterPro" id="IPR003029">
    <property type="entry name" value="S1_domain"/>
</dbReference>
<name>A0A1F4YGF9_9BACT</name>
<evidence type="ECO:0000256" key="5">
    <source>
        <dbReference type="HAMAP-Rule" id="MF_01595"/>
    </source>
</evidence>
<dbReference type="EMBL" id="MEXH01000002">
    <property type="protein sequence ID" value="OGC93012.1"/>
    <property type="molecule type" value="Genomic_DNA"/>
</dbReference>
<dbReference type="CDD" id="cd11364">
    <property type="entry name" value="RNase_PH_PNPase_2"/>
    <property type="match status" value="1"/>
</dbReference>
<dbReference type="GO" id="GO:0004654">
    <property type="term" value="F:polyribonucleotide nucleotidyltransferase activity"/>
    <property type="evidence" value="ECO:0007669"/>
    <property type="project" value="UniProtKB-UniRule"/>
</dbReference>
<accession>A0A1F4YGF9</accession>
<dbReference type="NCBIfam" id="NF008805">
    <property type="entry name" value="PRK11824.1"/>
    <property type="match status" value="1"/>
</dbReference>
<evidence type="ECO:0000313" key="8">
    <source>
        <dbReference type="EMBL" id="OGC93012.1"/>
    </source>
</evidence>
<dbReference type="PROSITE" id="PS50084">
    <property type="entry name" value="KH_TYPE_1"/>
    <property type="match status" value="1"/>
</dbReference>
<dbReference type="InterPro" id="IPR004087">
    <property type="entry name" value="KH_dom"/>
</dbReference>
<proteinExistence type="inferred from homology"/>
<dbReference type="FunFam" id="3.30.1370.10:FF:000001">
    <property type="entry name" value="Polyribonucleotide nucleotidyltransferase"/>
    <property type="match status" value="1"/>
</dbReference>
<dbReference type="SUPFAM" id="SSF54211">
    <property type="entry name" value="Ribosomal protein S5 domain 2-like"/>
    <property type="match status" value="2"/>
</dbReference>
<evidence type="ECO:0000256" key="2">
    <source>
        <dbReference type="ARBA" id="ARBA00022679"/>
    </source>
</evidence>
<sequence length="730" mass="78276">MKIVTKSVNISGRTLSFEVGRVAEQAASAVLARYGDSVVLAAVTVGSEDNKKDHFPLSVEYQERLYSGGRIKGSRWIKRERNTDEEALSSRLIDRSIRPLFPAWFRNEVQVIVMVLATDIDNDTDVLGINAVSAAIAASPVPWSGPVGAVRIGLTDGQIITNPQNGNREGVDLDLVVSSTSDLIPMIEAGANQIPEDQVIAGITQGLSENKKIVSCINELVAEVGKTKLPVKEKQLDPSLVSQVESSAQKLIDEFITSASLKEGSSVESIIASVSENLDEKQKKDVPAIIEAQIKKTIRRNLLEKSLRPDGRKLDEIRPLHVEVGVLPRVHGSAIFQRGQTQALTVSTLGAPSLSQTLESAEGEAIKRYIHHYNFPPFSTGETGRVGAPKRREIGHGALAERALAPVIPPETQFPYAIRLVSEILSSNGSTSMASTCGSTLSLMDAGVPILAPVAGISTGLVTPDDYPLKANSYKLLTDIIGLEDHYTDMDFKVAGTTKGITAIQLDVKVPGLTLDICKGALERAKTARLQILDAMLKVLPHSRPELSSYAPKISTATIPVDKIGELIGPGGKNIKKLMADTQTDIDVRDDGSVFVSGTDSAGVGHVLSYLQAMTKEVAAGEIYEGTVARIQPFGAFVTILPGKDGLVHVSQMAQGFVSDPNQMVHVGQVVRVWVTEVDPQGKIALSMLFDESGSPIVKAHPPRSSGPFSAPLSSRGPDRRRPSVGSRRF</sequence>
<keyword evidence="5" id="KW-0479">Metal-binding</keyword>
<dbReference type="InterPro" id="IPR027408">
    <property type="entry name" value="PNPase/RNase_PH_dom_sf"/>
</dbReference>
<dbReference type="InterPro" id="IPR020568">
    <property type="entry name" value="Ribosomal_Su5_D2-typ_SF"/>
</dbReference>
<dbReference type="Pfam" id="PF00013">
    <property type="entry name" value="KH_1"/>
    <property type="match status" value="1"/>
</dbReference>
<feature type="domain" description="S1 motif" evidence="7">
    <location>
        <begin position="621"/>
        <end position="689"/>
    </location>
</feature>
<dbReference type="NCBIfam" id="TIGR03591">
    <property type="entry name" value="polynuc_phos"/>
    <property type="match status" value="1"/>
</dbReference>
<feature type="region of interest" description="Disordered" evidence="6">
    <location>
        <begin position="697"/>
        <end position="730"/>
    </location>
</feature>
<dbReference type="AlphaFoldDB" id="A0A1F4YGF9"/>
<dbReference type="Pfam" id="PF00575">
    <property type="entry name" value="S1"/>
    <property type="match status" value="1"/>
</dbReference>
<feature type="binding site" evidence="5">
    <location>
        <position position="491"/>
    </location>
    <ligand>
        <name>Mg(2+)</name>
        <dbReference type="ChEBI" id="CHEBI:18420"/>
    </ligand>
</feature>
<comment type="subcellular location">
    <subcellularLocation>
        <location evidence="5">Cytoplasm</location>
    </subcellularLocation>
</comment>
<dbReference type="Pfam" id="PF03725">
    <property type="entry name" value="RNase_PH_C"/>
    <property type="match status" value="1"/>
</dbReference>
<evidence type="ECO:0000256" key="1">
    <source>
        <dbReference type="ARBA" id="ARBA00007404"/>
    </source>
</evidence>
<dbReference type="PIRSF" id="PIRSF005499">
    <property type="entry name" value="PNPase"/>
    <property type="match status" value="1"/>
</dbReference>
<evidence type="ECO:0000256" key="3">
    <source>
        <dbReference type="ARBA" id="ARBA00022695"/>
    </source>
</evidence>
<dbReference type="SMART" id="SM00322">
    <property type="entry name" value="KH"/>
    <property type="match status" value="1"/>
</dbReference>
<dbReference type="SUPFAM" id="SSF54791">
    <property type="entry name" value="Eukaryotic type KH-domain (KH-domain type I)"/>
    <property type="match status" value="1"/>
</dbReference>
<dbReference type="InterPro" id="IPR001247">
    <property type="entry name" value="ExoRNase_PH_dom1"/>
</dbReference>
<keyword evidence="3 5" id="KW-0548">Nucleotidyltransferase</keyword>
<dbReference type="InterPro" id="IPR015847">
    <property type="entry name" value="ExoRNase_PH_dom2"/>
</dbReference>
<comment type="similarity">
    <text evidence="1 5">Belongs to the polyribonucleotide nucleotidyltransferase family.</text>
</comment>
<dbReference type="SUPFAM" id="SSF50249">
    <property type="entry name" value="Nucleic acid-binding proteins"/>
    <property type="match status" value="1"/>
</dbReference>
<dbReference type="Gene3D" id="3.30.230.70">
    <property type="entry name" value="GHMP Kinase, N-terminal domain"/>
    <property type="match status" value="2"/>
</dbReference>
<dbReference type="GO" id="GO:0000175">
    <property type="term" value="F:3'-5'-RNA exonuclease activity"/>
    <property type="evidence" value="ECO:0007669"/>
    <property type="project" value="TreeGrafter"/>
</dbReference>
<dbReference type="PANTHER" id="PTHR11252">
    <property type="entry name" value="POLYRIBONUCLEOTIDE NUCLEOTIDYLTRANSFERASE"/>
    <property type="match status" value="1"/>
</dbReference>
<evidence type="ECO:0000256" key="6">
    <source>
        <dbReference type="SAM" id="MobiDB-lite"/>
    </source>
</evidence>
<dbReference type="FunFam" id="2.40.50.140:FF:000051">
    <property type="entry name" value="RNA-binding transcriptional accessory protein"/>
    <property type="match status" value="1"/>
</dbReference>
<evidence type="ECO:0000313" key="9">
    <source>
        <dbReference type="Proteomes" id="UP000178176"/>
    </source>
</evidence>
<dbReference type="CDD" id="cd02393">
    <property type="entry name" value="KH-I_PNPase"/>
    <property type="match status" value="1"/>
</dbReference>